<accession>A0A9D1DH51</accession>
<dbReference type="PANTHER" id="PTHR34477">
    <property type="entry name" value="UPF0213 PROTEIN YHBQ"/>
    <property type="match status" value="1"/>
</dbReference>
<reference evidence="3" key="2">
    <citation type="journal article" date="2021" name="PeerJ">
        <title>Extensive microbial diversity within the chicken gut microbiome revealed by metagenomics and culture.</title>
        <authorList>
            <person name="Gilroy R."/>
            <person name="Ravi A."/>
            <person name="Getino M."/>
            <person name="Pursley I."/>
            <person name="Horton D.L."/>
            <person name="Alikhan N.F."/>
            <person name="Baker D."/>
            <person name="Gharbi K."/>
            <person name="Hall N."/>
            <person name="Watson M."/>
            <person name="Adriaenssens E.M."/>
            <person name="Foster-Nyarko E."/>
            <person name="Jarju S."/>
            <person name="Secka A."/>
            <person name="Antonio M."/>
            <person name="Oren A."/>
            <person name="Chaudhuri R.R."/>
            <person name="La Ragione R."/>
            <person name="Hildebrand F."/>
            <person name="Pallen M.J."/>
        </authorList>
    </citation>
    <scope>NUCLEOTIDE SEQUENCE</scope>
    <source>
        <strain evidence="3">ChiBcec15-4380</strain>
    </source>
</reference>
<dbReference type="Pfam" id="PF01541">
    <property type="entry name" value="GIY-YIG"/>
    <property type="match status" value="1"/>
</dbReference>
<gene>
    <name evidence="3" type="ORF">IAA53_04515</name>
</gene>
<dbReference type="EMBL" id="DVHE01000038">
    <property type="protein sequence ID" value="HIR50537.1"/>
    <property type="molecule type" value="Genomic_DNA"/>
</dbReference>
<dbReference type="SUPFAM" id="SSF82771">
    <property type="entry name" value="GIY-YIG endonuclease"/>
    <property type="match status" value="1"/>
</dbReference>
<dbReference type="InterPro" id="IPR050190">
    <property type="entry name" value="UPF0213_domain"/>
</dbReference>
<dbReference type="Gene3D" id="3.40.1440.10">
    <property type="entry name" value="GIY-YIG endonuclease"/>
    <property type="match status" value="1"/>
</dbReference>
<dbReference type="AlphaFoldDB" id="A0A9D1DH51"/>
<evidence type="ECO:0000313" key="4">
    <source>
        <dbReference type="Proteomes" id="UP000824239"/>
    </source>
</evidence>
<dbReference type="CDD" id="cd10456">
    <property type="entry name" value="GIY-YIG_UPF0213"/>
    <property type="match status" value="1"/>
</dbReference>
<dbReference type="Proteomes" id="UP000824239">
    <property type="component" value="Unassembled WGS sequence"/>
</dbReference>
<dbReference type="PANTHER" id="PTHR34477:SF1">
    <property type="entry name" value="UPF0213 PROTEIN YHBQ"/>
    <property type="match status" value="1"/>
</dbReference>
<dbReference type="InterPro" id="IPR035901">
    <property type="entry name" value="GIY-YIG_endonuc_sf"/>
</dbReference>
<evidence type="ECO:0000256" key="1">
    <source>
        <dbReference type="ARBA" id="ARBA00007435"/>
    </source>
</evidence>
<comment type="similarity">
    <text evidence="1">Belongs to the UPF0213 family.</text>
</comment>
<evidence type="ECO:0000313" key="3">
    <source>
        <dbReference type="EMBL" id="HIR50537.1"/>
    </source>
</evidence>
<protein>
    <submittedName>
        <fullName evidence="3">GIY-YIG nuclease family protein</fullName>
    </submittedName>
</protein>
<organism evidence="3 4">
    <name type="scientific">Candidatus Avoscillospira avicola</name>
    <dbReference type="NCBI Taxonomy" id="2840706"/>
    <lineage>
        <taxon>Bacteria</taxon>
        <taxon>Bacillati</taxon>
        <taxon>Bacillota</taxon>
        <taxon>Clostridia</taxon>
        <taxon>Eubacteriales</taxon>
        <taxon>Oscillospiraceae</taxon>
        <taxon>Oscillospiraceae incertae sedis</taxon>
        <taxon>Candidatus Avoscillospira</taxon>
    </lineage>
</organism>
<comment type="caution">
    <text evidence="3">The sequence shown here is derived from an EMBL/GenBank/DDBJ whole genome shotgun (WGS) entry which is preliminary data.</text>
</comment>
<dbReference type="PROSITE" id="PS50164">
    <property type="entry name" value="GIY_YIG"/>
    <property type="match status" value="1"/>
</dbReference>
<feature type="domain" description="GIY-YIG" evidence="2">
    <location>
        <begin position="1"/>
        <end position="76"/>
    </location>
</feature>
<proteinExistence type="inferred from homology"/>
<dbReference type="InterPro" id="IPR000305">
    <property type="entry name" value="GIY-YIG_endonuc"/>
</dbReference>
<sequence length="89" mass="10016">MGWYVYMLRCRDGSLYTGCTTDLVRRVAAHNAGTGAKYTRARRPVALVYAQPCRDHAAALRREAAIKKLSKGQKERLVLDFSPNEEDCP</sequence>
<name>A0A9D1DH51_9FIRM</name>
<reference evidence="3" key="1">
    <citation type="submission" date="2020-10" db="EMBL/GenBank/DDBJ databases">
        <authorList>
            <person name="Gilroy R."/>
        </authorList>
    </citation>
    <scope>NUCLEOTIDE SEQUENCE</scope>
    <source>
        <strain evidence="3">ChiBcec15-4380</strain>
    </source>
</reference>
<evidence type="ECO:0000259" key="2">
    <source>
        <dbReference type="PROSITE" id="PS50164"/>
    </source>
</evidence>